<dbReference type="PROSITE" id="PS51257">
    <property type="entry name" value="PROKAR_LIPOPROTEIN"/>
    <property type="match status" value="1"/>
</dbReference>
<reference evidence="1 2" key="1">
    <citation type="submission" date="2019-01" db="EMBL/GenBank/DDBJ databases">
        <title>Spirosoma flava sp. nov., a propanil-degrading bacterium isolated from herbicide-contaminated soil.</title>
        <authorList>
            <person name="Zhang L."/>
            <person name="Jiang J.-D."/>
        </authorList>
    </citation>
    <scope>NUCLEOTIDE SEQUENCE [LARGE SCALE GENOMIC DNA]</scope>
    <source>
        <strain evidence="1 2">TY50</strain>
    </source>
</reference>
<proteinExistence type="predicted"/>
<comment type="caution">
    <text evidence="1">The sequence shown here is derived from an EMBL/GenBank/DDBJ whole genome shotgun (WGS) entry which is preliminary data.</text>
</comment>
<evidence type="ECO:0000313" key="1">
    <source>
        <dbReference type="EMBL" id="RYC68680.1"/>
    </source>
</evidence>
<dbReference type="InterPro" id="IPR035439">
    <property type="entry name" value="UPF0145_dom_sf"/>
</dbReference>
<dbReference type="RefSeq" id="WP_077919332.1">
    <property type="nucleotide sequence ID" value="NZ_SBLB01000005.1"/>
</dbReference>
<evidence type="ECO:0008006" key="3">
    <source>
        <dbReference type="Google" id="ProtNLM"/>
    </source>
</evidence>
<dbReference type="SUPFAM" id="SSF117782">
    <property type="entry name" value="YbjQ-like"/>
    <property type="match status" value="1"/>
</dbReference>
<gene>
    <name evidence="1" type="ORF">EQG79_20265</name>
</gene>
<dbReference type="AlphaFoldDB" id="A0A4Q2UMA3"/>
<protein>
    <recommendedName>
        <fullName evidence="3">YbjQ family protein</fullName>
    </recommendedName>
</protein>
<keyword evidence="2" id="KW-1185">Reference proteome</keyword>
<dbReference type="Gene3D" id="3.30.110.70">
    <property type="entry name" value="Hypothetical protein apc22750. Chain B"/>
    <property type="match status" value="1"/>
</dbReference>
<accession>A0A4Q2UMA3</accession>
<dbReference type="EMBL" id="SBLB01000005">
    <property type="protein sequence ID" value="RYC68680.1"/>
    <property type="molecule type" value="Genomic_DNA"/>
</dbReference>
<organism evidence="1 2">
    <name type="scientific">Spirosoma sordidisoli</name>
    <dbReference type="NCBI Taxonomy" id="2502893"/>
    <lineage>
        <taxon>Bacteria</taxon>
        <taxon>Pseudomonadati</taxon>
        <taxon>Bacteroidota</taxon>
        <taxon>Cytophagia</taxon>
        <taxon>Cytophagales</taxon>
        <taxon>Cytophagaceae</taxon>
        <taxon>Spirosoma</taxon>
    </lineage>
</organism>
<name>A0A4Q2UMA3_9BACT</name>
<dbReference type="Proteomes" id="UP000290407">
    <property type="component" value="Unassembled WGS sequence"/>
</dbReference>
<sequence length="133" mass="15230">MKTLGRLLVIVGLGGLLTGCFRPIVYLQNNPNYPVDVFYDNQKPDRSFEPIRELESIGEVPLTDRQTQNRRMLSRGNDMQQKELLLARMTMDAKKLGADALVGVRYTYFTSQTTNGYRMTGLAVKYRKEYAVE</sequence>
<evidence type="ECO:0000313" key="2">
    <source>
        <dbReference type="Proteomes" id="UP000290407"/>
    </source>
</evidence>